<gene>
    <name evidence="2" type="ORF">LX16_1276</name>
</gene>
<evidence type="ECO:0000313" key="3">
    <source>
        <dbReference type="Proteomes" id="UP000321617"/>
    </source>
</evidence>
<keyword evidence="3" id="KW-1185">Reference proteome</keyword>
<sequence length="48" mass="5153">MTVTATAPGLWFRDFLLKRAAVRRMPVSSTGAPATDAGLPVYEDATRS</sequence>
<feature type="region of interest" description="Disordered" evidence="1">
    <location>
        <begin position="27"/>
        <end position="48"/>
    </location>
</feature>
<dbReference type="Proteomes" id="UP000321617">
    <property type="component" value="Unassembled WGS sequence"/>
</dbReference>
<protein>
    <submittedName>
        <fullName evidence="2">Uncharacterized protein</fullName>
    </submittedName>
</protein>
<reference evidence="2 3" key="1">
    <citation type="journal article" date="2013" name="Stand. Genomic Sci.">
        <title>Genomic Encyclopedia of Type Strains, Phase I: The one thousand microbial genomes (KMG-I) project.</title>
        <authorList>
            <person name="Kyrpides N.C."/>
            <person name="Woyke T."/>
            <person name="Eisen J.A."/>
            <person name="Garrity G."/>
            <person name="Lilburn T.G."/>
            <person name="Beck B.J."/>
            <person name="Whitman W.B."/>
            <person name="Hugenholtz P."/>
            <person name="Klenk H.P."/>
        </authorList>
    </citation>
    <scope>NUCLEOTIDE SEQUENCE [LARGE SCALE GENOMIC DNA]</scope>
    <source>
        <strain evidence="2 3">DSM 45044</strain>
    </source>
</reference>
<comment type="caution">
    <text evidence="2">The sequence shown here is derived from an EMBL/GenBank/DDBJ whole genome shotgun (WGS) entry which is preliminary data.</text>
</comment>
<proteinExistence type="predicted"/>
<dbReference type="AlphaFoldDB" id="A0A562VCF2"/>
<dbReference type="RefSeq" id="WP_158645502.1">
    <property type="nucleotide sequence ID" value="NZ_BAABIJ010000001.1"/>
</dbReference>
<name>A0A562VCF2_9ACTN</name>
<accession>A0A562VCF2</accession>
<organism evidence="2 3">
    <name type="scientific">Stackebrandtia albiflava</name>
    <dbReference type="NCBI Taxonomy" id="406432"/>
    <lineage>
        <taxon>Bacteria</taxon>
        <taxon>Bacillati</taxon>
        <taxon>Actinomycetota</taxon>
        <taxon>Actinomycetes</taxon>
        <taxon>Glycomycetales</taxon>
        <taxon>Glycomycetaceae</taxon>
        <taxon>Stackebrandtia</taxon>
    </lineage>
</organism>
<evidence type="ECO:0000313" key="2">
    <source>
        <dbReference type="EMBL" id="TWJ15565.1"/>
    </source>
</evidence>
<evidence type="ECO:0000256" key="1">
    <source>
        <dbReference type="SAM" id="MobiDB-lite"/>
    </source>
</evidence>
<dbReference type="EMBL" id="VLLL01000005">
    <property type="protein sequence ID" value="TWJ15565.1"/>
    <property type="molecule type" value="Genomic_DNA"/>
</dbReference>